<sequence>MHELENVDSPQVVSEILIKTKEVGFQMVSEPLVGSLLRTLALSKPSGRFLELGTGTGVSTAWILNGMDSQSALLTVENDPALLAIAQDHLGQDSRVTFHQEDGGTFMERLSQTPEQFDLIFADTWAGKYTHFEEAIQALKPGGFYIIDDMLPQPTWPEGHEVKVKTLITALENRRELMVTKISWASGVILAVKR</sequence>
<evidence type="ECO:0000313" key="1">
    <source>
        <dbReference type="EMBL" id="MBO0349198.1"/>
    </source>
</evidence>
<dbReference type="RefSeq" id="WP_207087732.1">
    <property type="nucleotide sequence ID" value="NZ_JAFLQW010000239.1"/>
</dbReference>
<protein>
    <submittedName>
        <fullName evidence="1">Class I SAM-dependent methyltransferase</fullName>
    </submittedName>
</protein>
<dbReference type="CDD" id="cd02440">
    <property type="entry name" value="AdoMet_MTases"/>
    <property type="match status" value="1"/>
</dbReference>
<dbReference type="EMBL" id="JAFLQW010000239">
    <property type="protein sequence ID" value="MBO0349198.1"/>
    <property type="molecule type" value="Genomic_DNA"/>
</dbReference>
<dbReference type="Proteomes" id="UP000664844">
    <property type="component" value="Unassembled WGS sequence"/>
</dbReference>
<dbReference type="PANTHER" id="PTHR43167">
    <property type="entry name" value="PUTATIVE (AFU_ORTHOLOGUE AFUA_6G01830)-RELATED"/>
    <property type="match status" value="1"/>
</dbReference>
<organism evidence="1 2">
    <name type="scientific">Phormidium pseudopriestleyi FRX01</name>
    <dbReference type="NCBI Taxonomy" id="1759528"/>
    <lineage>
        <taxon>Bacteria</taxon>
        <taxon>Bacillati</taxon>
        <taxon>Cyanobacteriota</taxon>
        <taxon>Cyanophyceae</taxon>
        <taxon>Oscillatoriophycideae</taxon>
        <taxon>Oscillatoriales</taxon>
        <taxon>Oscillatoriaceae</taxon>
        <taxon>Phormidium</taxon>
    </lineage>
</organism>
<comment type="caution">
    <text evidence="1">The sequence shown here is derived from an EMBL/GenBank/DDBJ whole genome shotgun (WGS) entry which is preliminary data.</text>
</comment>
<keyword evidence="1" id="KW-0489">Methyltransferase</keyword>
<reference evidence="1 2" key="1">
    <citation type="submission" date="2021-03" db="EMBL/GenBank/DDBJ databases">
        <title>Metabolic Capacity of the Antarctic Cyanobacterium Phormidium pseudopriestleyi that Sustains Oxygenic Photosynthesis in the Presence of Hydrogen Sulfide.</title>
        <authorList>
            <person name="Lumian J.E."/>
            <person name="Jungblut A.D."/>
            <person name="Dillon M.L."/>
            <person name="Hawes I."/>
            <person name="Doran P.T."/>
            <person name="Mackey T.J."/>
            <person name="Dick G.J."/>
            <person name="Grettenberger C.L."/>
            <person name="Sumner D.Y."/>
        </authorList>
    </citation>
    <scope>NUCLEOTIDE SEQUENCE [LARGE SCALE GENOMIC DNA]</scope>
    <source>
        <strain evidence="1 2">FRX01</strain>
    </source>
</reference>
<keyword evidence="2" id="KW-1185">Reference proteome</keyword>
<proteinExistence type="predicted"/>
<name>A0ABS3FQ86_9CYAN</name>
<dbReference type="Pfam" id="PF13578">
    <property type="entry name" value="Methyltransf_24"/>
    <property type="match status" value="1"/>
</dbReference>
<dbReference type="SUPFAM" id="SSF53335">
    <property type="entry name" value="S-adenosyl-L-methionine-dependent methyltransferases"/>
    <property type="match status" value="1"/>
</dbReference>
<dbReference type="GO" id="GO:0008168">
    <property type="term" value="F:methyltransferase activity"/>
    <property type="evidence" value="ECO:0007669"/>
    <property type="project" value="UniProtKB-KW"/>
</dbReference>
<dbReference type="InterPro" id="IPR029063">
    <property type="entry name" value="SAM-dependent_MTases_sf"/>
</dbReference>
<dbReference type="GO" id="GO:0032259">
    <property type="term" value="P:methylation"/>
    <property type="evidence" value="ECO:0007669"/>
    <property type="project" value="UniProtKB-KW"/>
</dbReference>
<evidence type="ECO:0000313" key="2">
    <source>
        <dbReference type="Proteomes" id="UP000664844"/>
    </source>
</evidence>
<accession>A0ABS3FQ86</accession>
<dbReference type="PANTHER" id="PTHR43167:SF1">
    <property type="entry name" value="PUTATIVE (AFU_ORTHOLOGUE AFUA_6G01830)-RELATED"/>
    <property type="match status" value="1"/>
</dbReference>
<keyword evidence="1" id="KW-0808">Transferase</keyword>
<dbReference type="Gene3D" id="3.40.50.150">
    <property type="entry name" value="Vaccinia Virus protein VP39"/>
    <property type="match status" value="1"/>
</dbReference>
<gene>
    <name evidence="1" type="ORF">J0895_08795</name>
</gene>